<organism evidence="2 3">
    <name type="scientific">Portunus trituberculatus</name>
    <name type="common">Swimming crab</name>
    <name type="synonym">Neptunus trituberculatus</name>
    <dbReference type="NCBI Taxonomy" id="210409"/>
    <lineage>
        <taxon>Eukaryota</taxon>
        <taxon>Metazoa</taxon>
        <taxon>Ecdysozoa</taxon>
        <taxon>Arthropoda</taxon>
        <taxon>Crustacea</taxon>
        <taxon>Multicrustacea</taxon>
        <taxon>Malacostraca</taxon>
        <taxon>Eumalacostraca</taxon>
        <taxon>Eucarida</taxon>
        <taxon>Decapoda</taxon>
        <taxon>Pleocyemata</taxon>
        <taxon>Brachyura</taxon>
        <taxon>Eubrachyura</taxon>
        <taxon>Portunoidea</taxon>
        <taxon>Portunidae</taxon>
        <taxon>Portuninae</taxon>
        <taxon>Portunus</taxon>
    </lineage>
</organism>
<dbReference type="AlphaFoldDB" id="A0A5B7IPY4"/>
<evidence type="ECO:0000313" key="2">
    <source>
        <dbReference type="EMBL" id="MPC83617.1"/>
    </source>
</evidence>
<protein>
    <submittedName>
        <fullName evidence="2">Uncharacterized protein</fullName>
    </submittedName>
</protein>
<dbReference type="EMBL" id="VSRR010062942">
    <property type="protein sequence ID" value="MPC83617.1"/>
    <property type="molecule type" value="Genomic_DNA"/>
</dbReference>
<feature type="compositionally biased region" description="Polar residues" evidence="1">
    <location>
        <begin position="42"/>
        <end position="81"/>
    </location>
</feature>
<keyword evidence="3" id="KW-1185">Reference proteome</keyword>
<accession>A0A5B7IPY4</accession>
<dbReference type="Proteomes" id="UP000324222">
    <property type="component" value="Unassembled WGS sequence"/>
</dbReference>
<name>A0A5B7IPY4_PORTR</name>
<evidence type="ECO:0000313" key="3">
    <source>
        <dbReference type="Proteomes" id="UP000324222"/>
    </source>
</evidence>
<evidence type="ECO:0000256" key="1">
    <source>
        <dbReference type="SAM" id="MobiDB-lite"/>
    </source>
</evidence>
<gene>
    <name evidence="2" type="ORF">E2C01_078331</name>
</gene>
<sequence>MRDCFSYGCVFYTRAPKTTLTGRAREGVITSNPRHKRGYPLTLQSERGESQQQDTLHVSTTDVLRGQETSIHSRETNTGQGETVGYPSAPHGTDTHTDTHSPAQDN</sequence>
<comment type="caution">
    <text evidence="2">The sequence shown here is derived from an EMBL/GenBank/DDBJ whole genome shotgun (WGS) entry which is preliminary data.</text>
</comment>
<reference evidence="2 3" key="1">
    <citation type="submission" date="2019-05" db="EMBL/GenBank/DDBJ databases">
        <title>Another draft genome of Portunus trituberculatus and its Hox gene families provides insights of decapod evolution.</title>
        <authorList>
            <person name="Jeong J.-H."/>
            <person name="Song I."/>
            <person name="Kim S."/>
            <person name="Choi T."/>
            <person name="Kim D."/>
            <person name="Ryu S."/>
            <person name="Kim W."/>
        </authorList>
    </citation>
    <scope>NUCLEOTIDE SEQUENCE [LARGE SCALE GENOMIC DNA]</scope>
    <source>
        <tissue evidence="2">Muscle</tissue>
    </source>
</reference>
<proteinExistence type="predicted"/>
<feature type="region of interest" description="Disordered" evidence="1">
    <location>
        <begin position="30"/>
        <end position="106"/>
    </location>
</feature>